<evidence type="ECO:0000256" key="2">
    <source>
        <dbReference type="ARBA" id="ARBA00023015"/>
    </source>
</evidence>
<evidence type="ECO:0000256" key="1">
    <source>
        <dbReference type="ARBA" id="ARBA00009437"/>
    </source>
</evidence>
<dbReference type="RefSeq" id="WP_306059727.1">
    <property type="nucleotide sequence ID" value="NZ_CP120997.1"/>
</dbReference>
<gene>
    <name evidence="6" type="ORF">P8A18_30355</name>
</gene>
<dbReference type="PRINTS" id="PR00039">
    <property type="entry name" value="HTHLYSR"/>
</dbReference>
<evidence type="ECO:0000313" key="6">
    <source>
        <dbReference type="EMBL" id="WLQ37480.1"/>
    </source>
</evidence>
<dbReference type="Gene3D" id="3.40.190.290">
    <property type="match status" value="1"/>
</dbReference>
<evidence type="ECO:0000256" key="3">
    <source>
        <dbReference type="ARBA" id="ARBA00023125"/>
    </source>
</evidence>
<dbReference type="InterPro" id="IPR036390">
    <property type="entry name" value="WH_DNA-bd_sf"/>
</dbReference>
<name>A0ABY9HSE9_9ACTN</name>
<dbReference type="SUPFAM" id="SSF53850">
    <property type="entry name" value="Periplasmic binding protein-like II"/>
    <property type="match status" value="1"/>
</dbReference>
<dbReference type="Gene3D" id="1.10.10.10">
    <property type="entry name" value="Winged helix-like DNA-binding domain superfamily/Winged helix DNA-binding domain"/>
    <property type="match status" value="1"/>
</dbReference>
<comment type="similarity">
    <text evidence="1">Belongs to the LysR transcriptional regulatory family.</text>
</comment>
<feature type="domain" description="HTH lysR-type" evidence="5">
    <location>
        <begin position="11"/>
        <end position="68"/>
    </location>
</feature>
<proteinExistence type="inferred from homology"/>
<evidence type="ECO:0000313" key="7">
    <source>
        <dbReference type="Proteomes" id="UP001239522"/>
    </source>
</evidence>
<evidence type="ECO:0000256" key="4">
    <source>
        <dbReference type="ARBA" id="ARBA00023163"/>
    </source>
</evidence>
<dbReference type="Proteomes" id="UP001239522">
    <property type="component" value="Chromosome"/>
</dbReference>
<keyword evidence="4" id="KW-0804">Transcription</keyword>
<dbReference type="PANTHER" id="PTHR30419:SF8">
    <property type="entry name" value="NITROGEN ASSIMILATION TRANSCRIPTIONAL ACTIVATOR-RELATED"/>
    <property type="match status" value="1"/>
</dbReference>
<accession>A0ABY9HSE9</accession>
<keyword evidence="3" id="KW-0238">DNA-binding</keyword>
<protein>
    <submittedName>
        <fullName evidence="6">LysR substrate-binding domain-containing protein</fullName>
    </submittedName>
</protein>
<evidence type="ECO:0000259" key="5">
    <source>
        <dbReference type="PROSITE" id="PS50931"/>
    </source>
</evidence>
<dbReference type="PANTHER" id="PTHR30419">
    <property type="entry name" value="HTH-TYPE TRANSCRIPTIONAL REGULATOR YBHD"/>
    <property type="match status" value="1"/>
</dbReference>
<reference evidence="6 7" key="1">
    <citation type="submission" date="2023-03" db="EMBL/GenBank/DDBJ databases">
        <title>Isolation and description of six Streptomyces strains from soil environments, able to metabolize different microbial glucans.</title>
        <authorList>
            <person name="Widen T."/>
            <person name="Larsbrink J."/>
        </authorList>
    </citation>
    <scope>NUCLEOTIDE SEQUENCE [LARGE SCALE GENOMIC DNA]</scope>
    <source>
        <strain evidence="6 7">Mut1</strain>
    </source>
</reference>
<keyword evidence="2" id="KW-0805">Transcription regulation</keyword>
<organism evidence="6 7">
    <name type="scientific">Streptomyces castrisilvae</name>
    <dbReference type="NCBI Taxonomy" id="3033811"/>
    <lineage>
        <taxon>Bacteria</taxon>
        <taxon>Bacillati</taxon>
        <taxon>Actinomycetota</taxon>
        <taxon>Actinomycetes</taxon>
        <taxon>Kitasatosporales</taxon>
        <taxon>Streptomycetaceae</taxon>
        <taxon>Streptomyces</taxon>
    </lineage>
</organism>
<dbReference type="Pfam" id="PF00126">
    <property type="entry name" value="HTH_1"/>
    <property type="match status" value="1"/>
</dbReference>
<dbReference type="Pfam" id="PF03466">
    <property type="entry name" value="LysR_substrate"/>
    <property type="match status" value="1"/>
</dbReference>
<dbReference type="InterPro" id="IPR000847">
    <property type="entry name" value="LysR_HTH_N"/>
</dbReference>
<dbReference type="InterPro" id="IPR050950">
    <property type="entry name" value="HTH-type_LysR_regulators"/>
</dbReference>
<keyword evidence="7" id="KW-1185">Reference proteome</keyword>
<sequence>MDPERLLDGRLKLRHLVLLTTIAEHGSVMRAAEHLRVTQPVVTRGLRELEAILGAEVFDRGPRGVTPTVCGEAFIEHAQVVLAHIRKAGQHVAELTSGQVGTVTVGTHLAGAGLLLPKAITRLKRERPKVTVVVKEAPPDVLLADLMAGQVDLTVGRLNASDHGGRTRQIQLYSEPVKLVTRAGHPAQALDAPRLADLTHFPWSLPVANTSLRREVERVFFEAELPLPEDRVECTSILTLRTLLEESDTVATLPVLIPQRDDRLAVLPTPLPSVSRLVGVTLPHERAHSPSTQALLQHLRDVAAEIRVMLRPAADAG</sequence>
<dbReference type="InterPro" id="IPR036388">
    <property type="entry name" value="WH-like_DNA-bd_sf"/>
</dbReference>
<dbReference type="EMBL" id="CP120997">
    <property type="protein sequence ID" value="WLQ37480.1"/>
    <property type="molecule type" value="Genomic_DNA"/>
</dbReference>
<dbReference type="SUPFAM" id="SSF46785">
    <property type="entry name" value="Winged helix' DNA-binding domain"/>
    <property type="match status" value="1"/>
</dbReference>
<dbReference type="InterPro" id="IPR005119">
    <property type="entry name" value="LysR_subst-bd"/>
</dbReference>
<dbReference type="PROSITE" id="PS50931">
    <property type="entry name" value="HTH_LYSR"/>
    <property type="match status" value="1"/>
</dbReference>